<dbReference type="EMBL" id="CAJNON010000059">
    <property type="protein sequence ID" value="CAF0889888.1"/>
    <property type="molecule type" value="Genomic_DNA"/>
</dbReference>
<dbReference type="SUPFAM" id="SSF52047">
    <property type="entry name" value="RNI-like"/>
    <property type="match status" value="1"/>
</dbReference>
<dbReference type="Proteomes" id="UP000663891">
    <property type="component" value="Unassembled WGS sequence"/>
</dbReference>
<sequence length="541" mass="64985">MTCVEDLSNEVFLEIFNYLDSCDILKAFINLNIRFQRFITDSHLQLKVKLYPQTKSKSKQILLPHKSQIFSLYLYDHLIINQFFTLYPIDSSFNQLQTLNVQFIRADQFIQLLQNLPLLPCLFQLIVYLDDDQIDFHTIYSLIFNLPVLKYLKLSSLQHGRLSKLLFNPIKQSNSIKYLIIDHPCMDDDIIILLSFLPHLRHLTCRKSVTSPPRFFKMPFPSIISNLTHLFIQQCDMEFDDFEIFIQKISSQLQVLKIVTFNDPSYLDANRWKRLILQNMLNLRKFYFEYHDYFDDNYKLTPYHRLSNQFLCSFWTERQWIFDVSIDNFDIIYSIQPYRKKWFEFEVIENINSPIPLSVTNHLHESVNKTVINKINLFLIVFKITHLDVDCRTITISNLVKLIQQLSYLKFLRMSHLPLLKIEYLINEKRRIIRLSQKNKNITRVNLEYVSQIEQIQFVHYLCPFMKYLLINCTNDIDPISLIQFIFKTNAKFVKYLILMCLCIPSIQNELIEKLQKIIDSEKYNYTIKHIDNKIYFHRKF</sequence>
<proteinExistence type="predicted"/>
<reference evidence="1" key="1">
    <citation type="submission" date="2021-02" db="EMBL/GenBank/DDBJ databases">
        <authorList>
            <person name="Nowell W R."/>
        </authorList>
    </citation>
    <scope>NUCLEOTIDE SEQUENCE</scope>
</reference>
<protein>
    <recommendedName>
        <fullName evidence="3">F-box domain-containing protein</fullName>
    </recommendedName>
</protein>
<organism evidence="1 2">
    <name type="scientific">Adineta steineri</name>
    <dbReference type="NCBI Taxonomy" id="433720"/>
    <lineage>
        <taxon>Eukaryota</taxon>
        <taxon>Metazoa</taxon>
        <taxon>Spiralia</taxon>
        <taxon>Gnathifera</taxon>
        <taxon>Rotifera</taxon>
        <taxon>Eurotatoria</taxon>
        <taxon>Bdelloidea</taxon>
        <taxon>Adinetida</taxon>
        <taxon>Adinetidae</taxon>
        <taxon>Adineta</taxon>
    </lineage>
</organism>
<dbReference type="Gene3D" id="3.80.10.10">
    <property type="entry name" value="Ribonuclease Inhibitor"/>
    <property type="match status" value="1"/>
</dbReference>
<dbReference type="OrthoDB" id="10057096at2759"/>
<accession>A0A813YVX6</accession>
<name>A0A813YVX6_9BILA</name>
<dbReference type="AlphaFoldDB" id="A0A813YVX6"/>
<gene>
    <name evidence="1" type="ORF">VCS650_LOCUS8715</name>
</gene>
<dbReference type="InterPro" id="IPR032675">
    <property type="entry name" value="LRR_dom_sf"/>
</dbReference>
<comment type="caution">
    <text evidence="1">The sequence shown here is derived from an EMBL/GenBank/DDBJ whole genome shotgun (WGS) entry which is preliminary data.</text>
</comment>
<evidence type="ECO:0000313" key="1">
    <source>
        <dbReference type="EMBL" id="CAF0889888.1"/>
    </source>
</evidence>
<evidence type="ECO:0000313" key="2">
    <source>
        <dbReference type="Proteomes" id="UP000663891"/>
    </source>
</evidence>
<evidence type="ECO:0008006" key="3">
    <source>
        <dbReference type="Google" id="ProtNLM"/>
    </source>
</evidence>